<name>A0AAV9K544_9SOLN</name>
<evidence type="ECO:0000313" key="3">
    <source>
        <dbReference type="Proteomes" id="UP001311915"/>
    </source>
</evidence>
<protein>
    <submittedName>
        <fullName evidence="2">Uncharacterized protein</fullName>
    </submittedName>
</protein>
<evidence type="ECO:0000313" key="2">
    <source>
        <dbReference type="EMBL" id="KAK4707292.1"/>
    </source>
</evidence>
<proteinExistence type="predicted"/>
<organism evidence="2 3">
    <name type="scientific">Solanum pinnatisectum</name>
    <name type="common">tansyleaf nightshade</name>
    <dbReference type="NCBI Taxonomy" id="50273"/>
    <lineage>
        <taxon>Eukaryota</taxon>
        <taxon>Viridiplantae</taxon>
        <taxon>Streptophyta</taxon>
        <taxon>Embryophyta</taxon>
        <taxon>Tracheophyta</taxon>
        <taxon>Spermatophyta</taxon>
        <taxon>Magnoliopsida</taxon>
        <taxon>eudicotyledons</taxon>
        <taxon>Gunneridae</taxon>
        <taxon>Pentapetalae</taxon>
        <taxon>asterids</taxon>
        <taxon>lamiids</taxon>
        <taxon>Solanales</taxon>
        <taxon>Solanaceae</taxon>
        <taxon>Solanoideae</taxon>
        <taxon>Solaneae</taxon>
        <taxon>Solanum</taxon>
    </lineage>
</organism>
<keyword evidence="3" id="KW-1185">Reference proteome</keyword>
<gene>
    <name evidence="2" type="ORF">R3W88_033139</name>
</gene>
<sequence>MTTNTKTVVNPVDTPVDSTTRESATVEENWTLRHVMVQLWQAWANGHEPLTSIPDFPEITSIRSLSSQVPISDPFFPPRYGPFDLNNPTIAIAALVYTLPQPTVTQRATQEGQFTTHPEQYSTPGIPFGGLTLYNLAPLLISPTGTSGMIWLKILLDNFSTMSTLCQIAIHSLI</sequence>
<reference evidence="2 3" key="1">
    <citation type="submission" date="2023-10" db="EMBL/GenBank/DDBJ databases">
        <title>Genome-Wide Identification Analysis in wild type Solanum Pinnatisectum Reveals Some Genes Defensing Phytophthora Infestans.</title>
        <authorList>
            <person name="Sun C."/>
        </authorList>
    </citation>
    <scope>NUCLEOTIDE SEQUENCE [LARGE SCALE GENOMIC DNA]</scope>
    <source>
        <strain evidence="2">LQN</strain>
        <tissue evidence="2">Leaf</tissue>
    </source>
</reference>
<dbReference type="EMBL" id="JAWPEI010000020">
    <property type="protein sequence ID" value="KAK4707292.1"/>
    <property type="molecule type" value="Genomic_DNA"/>
</dbReference>
<dbReference type="Proteomes" id="UP001311915">
    <property type="component" value="Unassembled WGS sequence"/>
</dbReference>
<comment type="caution">
    <text evidence="2">The sequence shown here is derived from an EMBL/GenBank/DDBJ whole genome shotgun (WGS) entry which is preliminary data.</text>
</comment>
<evidence type="ECO:0000256" key="1">
    <source>
        <dbReference type="SAM" id="MobiDB-lite"/>
    </source>
</evidence>
<accession>A0AAV9K544</accession>
<dbReference type="AlphaFoldDB" id="A0AAV9K544"/>
<feature type="region of interest" description="Disordered" evidence="1">
    <location>
        <begin position="1"/>
        <end position="20"/>
    </location>
</feature>